<dbReference type="PANTHER" id="PTHR10151">
    <property type="entry name" value="ECTONUCLEOTIDE PYROPHOSPHATASE/PHOSPHODIESTERASE"/>
    <property type="match status" value="1"/>
</dbReference>
<dbReference type="InterPro" id="IPR002591">
    <property type="entry name" value="Phosphodiest/P_Trfase"/>
</dbReference>
<dbReference type="Proteomes" id="UP001304298">
    <property type="component" value="Unassembled WGS sequence"/>
</dbReference>
<sequence length="503" mass="53012">MRRLFCLVTALVAAAGLTTGVAEGAAKTPKVLVIGLDGTRFDKLLAADTPNVHALVQRGYSSRSSLYGSGMAPTLSGPGWSSILTGVWPDKHLVKDNAFTGNNLAAYPSWLARAETANPALDTYAAVDWKPIGDRILRTGQDRKYVLDGDSAGYENTDPQLAADAEKHLKQDKADASFVYFGETDEAGHAHGADSPEYAATLRSDDAYIGRLLTAISARPTYASEDWLIMLTTDHGHTGPGGHGGDSPEERMTFVVAAGGAVPAGTPAVAPKIVDIAPTALRHLGIALSLDGYALGAVPVDPFDSAVLKSRVDETGVPASVPGWTHDAPSGWTVRNASAMPAGVTEWQGWAFTNDDFWTRTAPGQEREANVRSRGVFAVADPDEWDDKGSPSSKGTFDSSLVSPALTVSDKSTVDIGFVSHYRQDGTQRGALTVSFDGGAEKPILAYGPESSSANRGGDVLSQPTTASVAVPAGARSARFTWRLYAAGNNWYWAVDAPHLAAR</sequence>
<dbReference type="Gene3D" id="3.40.720.10">
    <property type="entry name" value="Alkaline Phosphatase, subunit A"/>
    <property type="match status" value="1"/>
</dbReference>
<evidence type="ECO:0000313" key="2">
    <source>
        <dbReference type="EMBL" id="MEA5359052.1"/>
    </source>
</evidence>
<evidence type="ECO:0000256" key="1">
    <source>
        <dbReference type="SAM" id="SignalP"/>
    </source>
</evidence>
<dbReference type="PANTHER" id="PTHR10151:SF120">
    <property type="entry name" value="BIS(5'-ADENOSYL)-TRIPHOSPHATASE"/>
    <property type="match status" value="1"/>
</dbReference>
<dbReference type="SUPFAM" id="SSF53649">
    <property type="entry name" value="Alkaline phosphatase-like"/>
    <property type="match status" value="1"/>
</dbReference>
<dbReference type="InterPro" id="IPR017850">
    <property type="entry name" value="Alkaline_phosphatase_core_sf"/>
</dbReference>
<reference evidence="2 3" key="1">
    <citation type="submission" date="2023-12" db="EMBL/GenBank/DDBJ databases">
        <title>Amycolatopsis sp. V23-08.</title>
        <authorList>
            <person name="Somphong A."/>
        </authorList>
    </citation>
    <scope>NUCLEOTIDE SEQUENCE [LARGE SCALE GENOMIC DNA]</scope>
    <source>
        <strain evidence="2 3">V23-08</strain>
    </source>
</reference>
<keyword evidence="3" id="KW-1185">Reference proteome</keyword>
<feature type="signal peptide" evidence="1">
    <location>
        <begin position="1"/>
        <end position="24"/>
    </location>
</feature>
<keyword evidence="1" id="KW-0732">Signal</keyword>
<dbReference type="EMBL" id="JAYFSI010000001">
    <property type="protein sequence ID" value="MEA5359052.1"/>
    <property type="molecule type" value="Genomic_DNA"/>
</dbReference>
<protein>
    <submittedName>
        <fullName evidence="2">Alkaline phosphatase family protein</fullName>
    </submittedName>
</protein>
<feature type="chain" id="PRO_5046079962" evidence="1">
    <location>
        <begin position="25"/>
        <end position="503"/>
    </location>
</feature>
<evidence type="ECO:0000313" key="3">
    <source>
        <dbReference type="Proteomes" id="UP001304298"/>
    </source>
</evidence>
<name>A0ABU5QYP4_9PSEU</name>
<dbReference type="RefSeq" id="WP_323324281.1">
    <property type="nucleotide sequence ID" value="NZ_JAYFSI010000001.1"/>
</dbReference>
<organism evidence="2 3">
    <name type="scientific">Amycolatopsis heterodermiae</name>
    <dbReference type="NCBI Taxonomy" id="3110235"/>
    <lineage>
        <taxon>Bacteria</taxon>
        <taxon>Bacillati</taxon>
        <taxon>Actinomycetota</taxon>
        <taxon>Actinomycetes</taxon>
        <taxon>Pseudonocardiales</taxon>
        <taxon>Pseudonocardiaceae</taxon>
        <taxon>Amycolatopsis</taxon>
    </lineage>
</organism>
<gene>
    <name evidence="2" type="ORF">VA596_05850</name>
</gene>
<proteinExistence type="predicted"/>
<comment type="caution">
    <text evidence="2">The sequence shown here is derived from an EMBL/GenBank/DDBJ whole genome shotgun (WGS) entry which is preliminary data.</text>
</comment>
<accession>A0ABU5QYP4</accession>
<dbReference type="Pfam" id="PF01663">
    <property type="entry name" value="Phosphodiest"/>
    <property type="match status" value="1"/>
</dbReference>